<dbReference type="InterPro" id="IPR000073">
    <property type="entry name" value="AB_hydrolase_1"/>
</dbReference>
<dbReference type="Pfam" id="PF00561">
    <property type="entry name" value="Abhydrolase_1"/>
    <property type="match status" value="1"/>
</dbReference>
<sequence>MHYLLMKIVNTCQIAMFSMNKLILLLSLTLSSLANTQAGNTQNDSTLKTQIAEEKYVLLNGIEQWVTIKGNSSKPIILFIHGGPGSPISPYIDVLYKDLEKDFIIVQWDQRGSGRTYGHNSPPEELTPEYLKANPLTLEQMTTDGIALSEYLLKHLGKQKIILFGTSWGSALGVKIVTKRPDLFYAYVGHSQIVNPTIADDKYAKLYKMAEDKNDSDAIKILNTIGKPPYSSAKNVGQLYQVIKKYERANSTPAPTNWFELDPAYDNEIDNKNRYDGDDYSFVNFTGDSKLGVQSMSASINLMKDNLDFKIPVYFIQGNEDILTPKEMSKKYFDELNAPKKEYFLIPKAAHGFNLSILETQYKIFKSIKTS</sequence>
<reference evidence="13 14" key="1">
    <citation type="submission" date="2018-01" db="EMBL/GenBank/DDBJ databases">
        <authorList>
            <person name="Gaut B.S."/>
            <person name="Morton B.R."/>
            <person name="Clegg M.T."/>
            <person name="Duvall M.R."/>
        </authorList>
    </citation>
    <scope>NUCLEOTIDE SEQUENCE [LARGE SCALE GENOMIC DNA]</scope>
    <source>
        <strain evidence="13 14">HR-AV</strain>
    </source>
</reference>
<dbReference type="InterPro" id="IPR002410">
    <property type="entry name" value="Peptidase_S33"/>
</dbReference>
<dbReference type="GO" id="GO:0004177">
    <property type="term" value="F:aminopeptidase activity"/>
    <property type="evidence" value="ECO:0007669"/>
    <property type="project" value="UniProtKB-KW"/>
</dbReference>
<dbReference type="AlphaFoldDB" id="A0A2S5AA36"/>
<dbReference type="PANTHER" id="PTHR43722">
    <property type="entry name" value="PROLINE IMINOPEPTIDASE"/>
    <property type="match status" value="1"/>
</dbReference>
<name>A0A2S5AA36_9SPHI</name>
<dbReference type="EC" id="3.4.11.5" evidence="4"/>
<evidence type="ECO:0000256" key="9">
    <source>
        <dbReference type="ARBA" id="ARBA00022801"/>
    </source>
</evidence>
<protein>
    <recommendedName>
        <fullName evidence="5">Proline iminopeptidase</fullName>
        <ecNumber evidence="4">3.4.11.5</ecNumber>
    </recommendedName>
    <alternativeName>
        <fullName evidence="10">Prolyl aminopeptidase</fullName>
    </alternativeName>
</protein>
<dbReference type="EMBL" id="PQVF01000001">
    <property type="protein sequence ID" value="POY38983.1"/>
    <property type="molecule type" value="Genomic_DNA"/>
</dbReference>
<evidence type="ECO:0000256" key="11">
    <source>
        <dbReference type="SAM" id="SignalP"/>
    </source>
</evidence>
<evidence type="ECO:0000256" key="3">
    <source>
        <dbReference type="ARBA" id="ARBA00010088"/>
    </source>
</evidence>
<dbReference type="SUPFAM" id="SSF53474">
    <property type="entry name" value="alpha/beta-Hydrolases"/>
    <property type="match status" value="1"/>
</dbReference>
<dbReference type="Gene3D" id="3.40.50.1820">
    <property type="entry name" value="alpha/beta hydrolase"/>
    <property type="match status" value="1"/>
</dbReference>
<keyword evidence="9" id="KW-0378">Hydrolase</keyword>
<evidence type="ECO:0000313" key="14">
    <source>
        <dbReference type="Proteomes" id="UP000236893"/>
    </source>
</evidence>
<evidence type="ECO:0000256" key="10">
    <source>
        <dbReference type="ARBA" id="ARBA00029605"/>
    </source>
</evidence>
<dbReference type="OrthoDB" id="9796770at2"/>
<comment type="similarity">
    <text evidence="3">Belongs to the peptidase S33 family.</text>
</comment>
<evidence type="ECO:0000256" key="6">
    <source>
        <dbReference type="ARBA" id="ARBA00022438"/>
    </source>
</evidence>
<dbReference type="InterPro" id="IPR005944">
    <property type="entry name" value="Pro_iminopeptidase"/>
</dbReference>
<keyword evidence="11" id="KW-0732">Signal</keyword>
<evidence type="ECO:0000256" key="7">
    <source>
        <dbReference type="ARBA" id="ARBA00022490"/>
    </source>
</evidence>
<comment type="subcellular location">
    <subcellularLocation>
        <location evidence="2">Cytoplasm</location>
    </subcellularLocation>
</comment>
<keyword evidence="14" id="KW-1185">Reference proteome</keyword>
<gene>
    <name evidence="13" type="ORF">C3K47_00330</name>
</gene>
<proteinExistence type="inferred from homology"/>
<evidence type="ECO:0000313" key="13">
    <source>
        <dbReference type="EMBL" id="POY38983.1"/>
    </source>
</evidence>
<dbReference type="PRINTS" id="PR00793">
    <property type="entry name" value="PROAMNOPTASE"/>
</dbReference>
<organism evidence="13 14">
    <name type="scientific">Solitalea longa</name>
    <dbReference type="NCBI Taxonomy" id="2079460"/>
    <lineage>
        <taxon>Bacteria</taxon>
        <taxon>Pseudomonadati</taxon>
        <taxon>Bacteroidota</taxon>
        <taxon>Sphingobacteriia</taxon>
        <taxon>Sphingobacteriales</taxon>
        <taxon>Sphingobacteriaceae</taxon>
        <taxon>Solitalea</taxon>
    </lineage>
</organism>
<evidence type="ECO:0000256" key="4">
    <source>
        <dbReference type="ARBA" id="ARBA00012568"/>
    </source>
</evidence>
<evidence type="ECO:0000256" key="8">
    <source>
        <dbReference type="ARBA" id="ARBA00022670"/>
    </source>
</evidence>
<keyword evidence="8" id="KW-0645">Protease</keyword>
<comment type="catalytic activity">
    <reaction evidence="1">
        <text>Release of N-terminal proline from a peptide.</text>
        <dbReference type="EC" id="3.4.11.5"/>
    </reaction>
</comment>
<dbReference type="GO" id="GO:0005737">
    <property type="term" value="C:cytoplasm"/>
    <property type="evidence" value="ECO:0007669"/>
    <property type="project" value="UniProtKB-SubCell"/>
</dbReference>
<dbReference type="GO" id="GO:0006508">
    <property type="term" value="P:proteolysis"/>
    <property type="evidence" value="ECO:0007669"/>
    <property type="project" value="UniProtKB-KW"/>
</dbReference>
<keyword evidence="6" id="KW-0031">Aminopeptidase</keyword>
<accession>A0A2S5AA36</accession>
<feature type="domain" description="AB hydrolase-1" evidence="12">
    <location>
        <begin position="75"/>
        <end position="353"/>
    </location>
</feature>
<dbReference type="PANTHER" id="PTHR43722:SF1">
    <property type="entry name" value="PROLINE IMINOPEPTIDASE"/>
    <property type="match status" value="1"/>
</dbReference>
<dbReference type="InterPro" id="IPR029058">
    <property type="entry name" value="AB_hydrolase_fold"/>
</dbReference>
<evidence type="ECO:0000256" key="5">
    <source>
        <dbReference type="ARBA" id="ARBA00021843"/>
    </source>
</evidence>
<feature type="signal peptide" evidence="11">
    <location>
        <begin position="1"/>
        <end position="34"/>
    </location>
</feature>
<feature type="chain" id="PRO_5015664826" description="Proline iminopeptidase" evidence="11">
    <location>
        <begin position="35"/>
        <end position="371"/>
    </location>
</feature>
<comment type="caution">
    <text evidence="13">The sequence shown here is derived from an EMBL/GenBank/DDBJ whole genome shotgun (WGS) entry which is preliminary data.</text>
</comment>
<dbReference type="Proteomes" id="UP000236893">
    <property type="component" value="Unassembled WGS sequence"/>
</dbReference>
<evidence type="ECO:0000259" key="12">
    <source>
        <dbReference type="Pfam" id="PF00561"/>
    </source>
</evidence>
<evidence type="ECO:0000256" key="2">
    <source>
        <dbReference type="ARBA" id="ARBA00004496"/>
    </source>
</evidence>
<evidence type="ECO:0000256" key="1">
    <source>
        <dbReference type="ARBA" id="ARBA00001585"/>
    </source>
</evidence>
<keyword evidence="7" id="KW-0963">Cytoplasm</keyword>